<comment type="cofactor">
    <cofactor evidence="1">
        <name>FMN</name>
        <dbReference type="ChEBI" id="CHEBI:58210"/>
    </cofactor>
</comment>
<evidence type="ECO:0000256" key="8">
    <source>
        <dbReference type="SAM" id="MobiDB-lite"/>
    </source>
</evidence>
<evidence type="ECO:0000313" key="11">
    <source>
        <dbReference type="EMBL" id="KAL3772619.1"/>
    </source>
</evidence>
<feature type="compositionally biased region" description="Polar residues" evidence="8">
    <location>
        <begin position="199"/>
        <end position="208"/>
    </location>
</feature>
<comment type="caution">
    <text evidence="11">The sequence shown here is derived from an EMBL/GenBank/DDBJ whole genome shotgun (WGS) entry which is preliminary data.</text>
</comment>
<evidence type="ECO:0000259" key="10">
    <source>
        <dbReference type="PROSITE" id="PS51384"/>
    </source>
</evidence>
<dbReference type="InterPro" id="IPR001094">
    <property type="entry name" value="Flavdoxin-like"/>
</dbReference>
<keyword evidence="4" id="KW-0288">FMN</keyword>
<dbReference type="InterPro" id="IPR017938">
    <property type="entry name" value="Riboflavin_synthase-like_b-brl"/>
</dbReference>
<dbReference type="PRINTS" id="PR00369">
    <property type="entry name" value="FLAVODOXIN"/>
</dbReference>
<dbReference type="Pfam" id="PF00258">
    <property type="entry name" value="Flavodoxin_1"/>
    <property type="match status" value="1"/>
</dbReference>
<evidence type="ECO:0000259" key="9">
    <source>
        <dbReference type="PROSITE" id="PS50902"/>
    </source>
</evidence>
<dbReference type="Gene3D" id="1.20.990.10">
    <property type="entry name" value="NADPH-cytochrome p450 Reductase, Chain A, domain 3"/>
    <property type="match status" value="1"/>
</dbReference>
<dbReference type="EMBL" id="JALLAZ020001573">
    <property type="protein sequence ID" value="KAL3772619.1"/>
    <property type="molecule type" value="Genomic_DNA"/>
</dbReference>
<dbReference type="Proteomes" id="UP001530315">
    <property type="component" value="Unassembled WGS sequence"/>
</dbReference>
<feature type="compositionally biased region" description="Low complexity" evidence="8">
    <location>
        <begin position="229"/>
        <end position="240"/>
    </location>
</feature>
<organism evidence="11 12">
    <name type="scientific">Stephanodiscus triporus</name>
    <dbReference type="NCBI Taxonomy" id="2934178"/>
    <lineage>
        <taxon>Eukaryota</taxon>
        <taxon>Sar</taxon>
        <taxon>Stramenopiles</taxon>
        <taxon>Ochrophyta</taxon>
        <taxon>Bacillariophyta</taxon>
        <taxon>Coscinodiscophyceae</taxon>
        <taxon>Thalassiosirophycidae</taxon>
        <taxon>Stephanodiscales</taxon>
        <taxon>Stephanodiscaceae</taxon>
        <taxon>Stephanodiscus</taxon>
    </lineage>
</organism>
<dbReference type="SUPFAM" id="SSF63380">
    <property type="entry name" value="Riboflavin synthase domain-like"/>
    <property type="match status" value="1"/>
</dbReference>
<keyword evidence="3" id="KW-0285">Flavoprotein</keyword>
<dbReference type="Pfam" id="PF00667">
    <property type="entry name" value="FAD_binding_1"/>
    <property type="match status" value="1"/>
</dbReference>
<dbReference type="InterPro" id="IPR039261">
    <property type="entry name" value="FNR_nucleotide-bd"/>
</dbReference>
<keyword evidence="6" id="KW-0521">NADP</keyword>
<feature type="domain" description="FAD-binding FR-type" evidence="10">
    <location>
        <begin position="334"/>
        <end position="681"/>
    </location>
</feature>
<dbReference type="GO" id="GO:0016491">
    <property type="term" value="F:oxidoreductase activity"/>
    <property type="evidence" value="ECO:0007669"/>
    <property type="project" value="UniProtKB-KW"/>
</dbReference>
<dbReference type="InterPro" id="IPR003097">
    <property type="entry name" value="CysJ-like_FAD-binding"/>
</dbReference>
<evidence type="ECO:0008006" key="13">
    <source>
        <dbReference type="Google" id="ProtNLM"/>
    </source>
</evidence>
<evidence type="ECO:0000256" key="3">
    <source>
        <dbReference type="ARBA" id="ARBA00022630"/>
    </source>
</evidence>
<evidence type="ECO:0000256" key="1">
    <source>
        <dbReference type="ARBA" id="ARBA00001917"/>
    </source>
</evidence>
<evidence type="ECO:0000256" key="7">
    <source>
        <dbReference type="ARBA" id="ARBA00023002"/>
    </source>
</evidence>
<dbReference type="Pfam" id="PF00175">
    <property type="entry name" value="NAD_binding_1"/>
    <property type="match status" value="1"/>
</dbReference>
<evidence type="ECO:0000313" key="12">
    <source>
        <dbReference type="Proteomes" id="UP001530315"/>
    </source>
</evidence>
<dbReference type="InterPro" id="IPR017927">
    <property type="entry name" value="FAD-bd_FR_type"/>
</dbReference>
<feature type="compositionally biased region" description="Gly residues" evidence="8">
    <location>
        <begin position="211"/>
        <end position="220"/>
    </location>
</feature>
<keyword evidence="7" id="KW-0560">Oxidoreductase</keyword>
<dbReference type="PANTHER" id="PTHR19384">
    <property type="entry name" value="NITRIC OXIDE SYNTHASE-RELATED"/>
    <property type="match status" value="1"/>
</dbReference>
<feature type="region of interest" description="Disordered" evidence="8">
    <location>
        <begin position="63"/>
        <end position="84"/>
    </location>
</feature>
<dbReference type="InterPro" id="IPR008254">
    <property type="entry name" value="Flavodoxin/NO_synth"/>
</dbReference>
<name>A0ABD3NAF5_9STRA</name>
<evidence type="ECO:0000256" key="4">
    <source>
        <dbReference type="ARBA" id="ARBA00022643"/>
    </source>
</evidence>
<feature type="region of interest" description="Disordered" evidence="8">
    <location>
        <begin position="199"/>
        <end position="247"/>
    </location>
</feature>
<dbReference type="PANTHER" id="PTHR19384:SF10">
    <property type="entry name" value="NADPH-DEPENDENT DIFLAVIN OXIDOREDUCTASE 1"/>
    <property type="match status" value="1"/>
</dbReference>
<feature type="compositionally biased region" description="Basic and acidic residues" evidence="8">
    <location>
        <begin position="63"/>
        <end position="78"/>
    </location>
</feature>
<dbReference type="InterPro" id="IPR029039">
    <property type="entry name" value="Flavoprotein-like_sf"/>
</dbReference>
<reference evidence="11 12" key="1">
    <citation type="submission" date="2024-10" db="EMBL/GenBank/DDBJ databases">
        <title>Updated reference genomes for cyclostephanoid diatoms.</title>
        <authorList>
            <person name="Roberts W.R."/>
            <person name="Alverson A.J."/>
        </authorList>
    </citation>
    <scope>NUCLEOTIDE SEQUENCE [LARGE SCALE GENOMIC DNA]</scope>
    <source>
        <strain evidence="11 12">AJA276-08</strain>
    </source>
</reference>
<keyword evidence="12" id="KW-1185">Reference proteome</keyword>
<dbReference type="PROSITE" id="PS51384">
    <property type="entry name" value="FAD_FR"/>
    <property type="match status" value="1"/>
</dbReference>
<sequence>MQSSNSATILWATQSGRAKACARRTIRLLQSSSASSSISSRDIINIQGRCAFDDVDFLSLGCGHDHRQSSPDNNDHHQQQQQHQHQQQQRLLILFVSTTGDAELPTTIQRTWSRLLSKSTVPPDHFSNVRFALFALGDRSYGPDAFCAAGRKLAARMVQLGAAPICRLGYGDDGSPNGGVFADLDVWLEEELFPALTSDPGQIISSRQGGDVDGGGGGGVDGDDDMDRNAQQQQRAQSNRVRGDCDPPYRVRVIRKTINEDGSTATRNRPLDDADGVEKEEVEWQREEYAQYYGDYFARSRPATSYQYNEGLERIGPTQTQSQEHRQISNSGANAPLLGRVIVNERMTAEGWMQDTRHLRIHIFERGVTTLRTGSDVQYRSSKTSDENHPRGHALPYLAGDVATILPHNPTDLVRRFLMVLPPSIRELADETLRIRYDPDQLGTSTMNNHPWPESCTLRGLLTHCADIQSLPEREDLFALSSYCNLHHDHGVDQRAKLIALSEPTGAALYGDYIVREKRNWVDVFYDFDSLRCCKVEKKGDGSNVDAETTTTNIASKDDSEKGRAFVRMTISHLLALLPSIAPRHFSIASSPSYMKLEIEPLSLSGYNRGGDDCETAKRGFDIELCVAVVEGTTPLGRPYAGCCSKYLTSIMPNDKDDDAILLGVSETEAVDADSGNAKKKKKKKKKKKGSDVICMWIHPGSFSGLPLQLRDDAQREDKDSTTSERNRYFQTPVMCIGAGTGIAPLRSLILEREYQVQSKIGNALPSPSSSNDFFGSAADVSLLLDDDDDDMDNILVFGCRKKTSDYYYGHEWTSLVRDKRLGLISAFSRDQGHGKLYVQRALRESNGGELIATHLLKRRGAVYIAGGSKMARAVKDEIVVALGAVLDGGEKDAKRFLNKLKRMGLFSIEAWS</sequence>
<dbReference type="Gene3D" id="3.40.50.80">
    <property type="entry name" value="Nucleotide-binding domain of ferredoxin-NADP reductase (FNR) module"/>
    <property type="match status" value="1"/>
</dbReference>
<dbReference type="SUPFAM" id="SSF52343">
    <property type="entry name" value="Ferredoxin reductase-like, C-terminal NADP-linked domain"/>
    <property type="match status" value="1"/>
</dbReference>
<accession>A0ABD3NAF5</accession>
<dbReference type="Gene3D" id="2.40.30.10">
    <property type="entry name" value="Translation factors"/>
    <property type="match status" value="1"/>
</dbReference>
<dbReference type="InterPro" id="IPR001433">
    <property type="entry name" value="OxRdtase_FAD/NAD-bd"/>
</dbReference>
<dbReference type="Gene3D" id="3.40.50.360">
    <property type="match status" value="1"/>
</dbReference>
<dbReference type="SUPFAM" id="SSF52218">
    <property type="entry name" value="Flavoproteins"/>
    <property type="match status" value="1"/>
</dbReference>
<keyword evidence="5" id="KW-0274">FAD</keyword>
<feature type="domain" description="Flavodoxin-like" evidence="9">
    <location>
        <begin position="7"/>
        <end position="192"/>
    </location>
</feature>
<dbReference type="PROSITE" id="PS50902">
    <property type="entry name" value="FLAVODOXIN_LIKE"/>
    <property type="match status" value="1"/>
</dbReference>
<protein>
    <recommendedName>
        <fullName evidence="13">Nitric-oxide synthase (NADPH)</fullName>
    </recommendedName>
</protein>
<evidence type="ECO:0000256" key="2">
    <source>
        <dbReference type="ARBA" id="ARBA00001974"/>
    </source>
</evidence>
<dbReference type="AlphaFoldDB" id="A0ABD3NAF5"/>
<comment type="cofactor">
    <cofactor evidence="2">
        <name>FAD</name>
        <dbReference type="ChEBI" id="CHEBI:57692"/>
    </cofactor>
</comment>
<dbReference type="InterPro" id="IPR023173">
    <property type="entry name" value="NADPH_Cyt_P450_Rdtase_alpha"/>
</dbReference>
<evidence type="ECO:0000256" key="6">
    <source>
        <dbReference type="ARBA" id="ARBA00022857"/>
    </source>
</evidence>
<proteinExistence type="predicted"/>
<evidence type="ECO:0000256" key="5">
    <source>
        <dbReference type="ARBA" id="ARBA00022827"/>
    </source>
</evidence>
<gene>
    <name evidence="11" type="ORF">ACHAW5_006517</name>
</gene>